<reference evidence="2 3" key="1">
    <citation type="submission" date="2020-01" db="EMBL/GenBank/DDBJ databases">
        <authorList>
            <person name="Chen S."/>
        </authorList>
    </citation>
    <scope>NUCLEOTIDE SEQUENCE [LARGE SCALE GENOMIC DNA]</scope>
    <source>
        <strain evidence="2 3">GS-10</strain>
    </source>
</reference>
<accession>A0A6L8LN95</accession>
<dbReference type="Gene3D" id="3.40.630.30">
    <property type="match status" value="1"/>
</dbReference>
<dbReference type="PROSITE" id="PS51186">
    <property type="entry name" value="GNAT"/>
    <property type="match status" value="1"/>
</dbReference>
<dbReference type="EMBL" id="WWEN01000002">
    <property type="protein sequence ID" value="MYM54619.1"/>
    <property type="molecule type" value="Genomic_DNA"/>
</dbReference>
<dbReference type="Pfam" id="PF00583">
    <property type="entry name" value="Acetyltransf_1"/>
    <property type="match status" value="1"/>
</dbReference>
<dbReference type="AlphaFoldDB" id="A0A6L8LN95"/>
<dbReference type="CDD" id="cd04301">
    <property type="entry name" value="NAT_SF"/>
    <property type="match status" value="1"/>
</dbReference>
<dbReference type="RefSeq" id="WP_160972304.1">
    <property type="nucleotide sequence ID" value="NZ_WWEN01000002.1"/>
</dbReference>
<dbReference type="SUPFAM" id="SSF55729">
    <property type="entry name" value="Acyl-CoA N-acyltransferases (Nat)"/>
    <property type="match status" value="1"/>
</dbReference>
<feature type="domain" description="N-acetyltransferase" evidence="1">
    <location>
        <begin position="3"/>
        <end position="156"/>
    </location>
</feature>
<keyword evidence="2" id="KW-0808">Transferase</keyword>
<dbReference type="Proteomes" id="UP000479043">
    <property type="component" value="Unassembled WGS sequence"/>
</dbReference>
<protein>
    <submittedName>
        <fullName evidence="2">GNAT family N-acetyltransferase</fullName>
    </submittedName>
</protein>
<gene>
    <name evidence="2" type="ORF">GR167_04835</name>
</gene>
<organism evidence="2 3">
    <name type="scientific">Thalassovita mangrovi</name>
    <dbReference type="NCBI Taxonomy" id="2692236"/>
    <lineage>
        <taxon>Bacteria</taxon>
        <taxon>Pseudomonadati</taxon>
        <taxon>Pseudomonadota</taxon>
        <taxon>Alphaproteobacteria</taxon>
        <taxon>Rhodobacterales</taxon>
        <taxon>Roseobacteraceae</taxon>
        <taxon>Thalassovita</taxon>
    </lineage>
</organism>
<proteinExistence type="predicted"/>
<keyword evidence="3" id="KW-1185">Reference proteome</keyword>
<dbReference type="InterPro" id="IPR016181">
    <property type="entry name" value="Acyl_CoA_acyltransferase"/>
</dbReference>
<sequence length="156" mass="17035">MSITLCPLPPGRPDLIEGLDLPPEQHQFSDPPAVVMEKAQGKRDGHLICENGIPVGFFAIEPDYPQAHEFAEPGTIGVRMFSIDYRSQGRGIASAACQLLAEYLPQHYPWASAVYLTVNHRNPGAKRVYLKGGFEDTGEDYLGGASGPQDIMRLAL</sequence>
<dbReference type="GO" id="GO:0016747">
    <property type="term" value="F:acyltransferase activity, transferring groups other than amino-acyl groups"/>
    <property type="evidence" value="ECO:0007669"/>
    <property type="project" value="InterPro"/>
</dbReference>
<evidence type="ECO:0000259" key="1">
    <source>
        <dbReference type="PROSITE" id="PS51186"/>
    </source>
</evidence>
<comment type="caution">
    <text evidence="2">The sequence shown here is derived from an EMBL/GenBank/DDBJ whole genome shotgun (WGS) entry which is preliminary data.</text>
</comment>
<evidence type="ECO:0000313" key="3">
    <source>
        <dbReference type="Proteomes" id="UP000479043"/>
    </source>
</evidence>
<evidence type="ECO:0000313" key="2">
    <source>
        <dbReference type="EMBL" id="MYM54619.1"/>
    </source>
</evidence>
<name>A0A6L8LN95_9RHOB</name>
<dbReference type="InterPro" id="IPR000182">
    <property type="entry name" value="GNAT_dom"/>
</dbReference>